<feature type="binding site" evidence="9">
    <location>
        <position position="9"/>
    </location>
    <ligand>
        <name>NADPH</name>
        <dbReference type="ChEBI" id="CHEBI:57783"/>
    </ligand>
</feature>
<keyword evidence="13" id="KW-0413">Isomerase</keyword>
<dbReference type="EC" id="1.1.1.267" evidence="9"/>
<name>A0A7G9WCP2_ALKCA</name>
<dbReference type="GO" id="GO:0030604">
    <property type="term" value="F:1-deoxy-D-xylulose-5-phosphate reductoisomerase activity"/>
    <property type="evidence" value="ECO:0007669"/>
    <property type="project" value="UniProtKB-UniRule"/>
</dbReference>
<comment type="similarity">
    <text evidence="2 9">Belongs to the DXR family.</text>
</comment>
<feature type="binding site" evidence="9">
    <location>
        <position position="148"/>
    </location>
    <ligand>
        <name>1-deoxy-D-xylulose 5-phosphate</name>
        <dbReference type="ChEBI" id="CHEBI:57792"/>
    </ligand>
</feature>
<dbReference type="AlphaFoldDB" id="A0A7G9WCP2"/>
<dbReference type="PIRSF" id="PIRSF006205">
    <property type="entry name" value="Dxp_reductismrs"/>
    <property type="match status" value="1"/>
</dbReference>
<dbReference type="NCBIfam" id="TIGR00243">
    <property type="entry name" value="Dxr"/>
    <property type="match status" value="1"/>
</dbReference>
<evidence type="ECO:0000256" key="1">
    <source>
        <dbReference type="ARBA" id="ARBA00005094"/>
    </source>
</evidence>
<dbReference type="PANTHER" id="PTHR30525:SF0">
    <property type="entry name" value="1-DEOXY-D-XYLULOSE 5-PHOSPHATE REDUCTOISOMERASE, CHLOROPLASTIC"/>
    <property type="match status" value="1"/>
</dbReference>
<dbReference type="InterPro" id="IPR013512">
    <property type="entry name" value="DXP_reductoisomerase_N"/>
</dbReference>
<feature type="binding site" evidence="9">
    <location>
        <position position="213"/>
    </location>
    <ligand>
        <name>1-deoxy-D-xylulose 5-phosphate</name>
        <dbReference type="ChEBI" id="CHEBI:57792"/>
    </ligand>
</feature>
<proteinExistence type="inferred from homology"/>
<evidence type="ECO:0000259" key="11">
    <source>
        <dbReference type="Pfam" id="PF08436"/>
    </source>
</evidence>
<feature type="binding site" evidence="9">
    <location>
        <position position="147"/>
    </location>
    <ligand>
        <name>1-deoxy-D-xylulose 5-phosphate</name>
        <dbReference type="ChEBI" id="CHEBI:57792"/>
    </ligand>
</feature>
<keyword evidence="9" id="KW-0460">Magnesium</keyword>
<evidence type="ECO:0000256" key="3">
    <source>
        <dbReference type="ARBA" id="ARBA00022723"/>
    </source>
</evidence>
<dbReference type="InterPro" id="IPR013644">
    <property type="entry name" value="DXP_reductoisomerase_C"/>
</dbReference>
<dbReference type="Gene3D" id="1.10.1740.10">
    <property type="match status" value="1"/>
</dbReference>
<feature type="binding site" evidence="9">
    <location>
        <position position="195"/>
    </location>
    <ligand>
        <name>1-deoxy-D-xylulose 5-phosphate</name>
        <dbReference type="ChEBI" id="CHEBI:57792"/>
    </ligand>
</feature>
<evidence type="ECO:0000256" key="9">
    <source>
        <dbReference type="HAMAP-Rule" id="MF_00183"/>
    </source>
</evidence>
<keyword evidence="4 9" id="KW-0521">NADP</keyword>
<sequence>MNIGILGSTGSVGSQTLDVVEHSPHIKVYSLVANSNYAVMEQQCRKFQPKLVAMYDEHAAKKLKALLSDTRIKVTSGLDGIIEACCQGEVDLVVSSIVGKAGLIPTYQAILHKKQIALANKETLVIAGHIITDAAKENKVDLLPVDSEHSAIFQCLQGNHIKDINKIILTASGGPFRGKDLDFLRNVTVEDTLKHPNWSMGKKITVDSATLINKGLEAIEAKWLFDTSLEKVEVVIHPQSIIHSAVEYIDGNVIAHLSPPDMKYAIQYALNYPKRLKNNFQKLNIFEHTLSFEKPNLDVFQGLNLCIESGIRGGNAPVVLNAANEVAVDYFLKGKIKFLEIPQVISETLEKHKFLVKPSLDEILEFDQWARITAKEQIERKGVI</sequence>
<evidence type="ECO:0000313" key="14">
    <source>
        <dbReference type="Proteomes" id="UP000516160"/>
    </source>
</evidence>
<comment type="catalytic activity">
    <reaction evidence="8">
        <text>2-C-methyl-D-erythritol 4-phosphate + NADP(+) = 1-deoxy-D-xylulose 5-phosphate + NADPH + H(+)</text>
        <dbReference type="Rhea" id="RHEA:13717"/>
        <dbReference type="ChEBI" id="CHEBI:15378"/>
        <dbReference type="ChEBI" id="CHEBI:57783"/>
        <dbReference type="ChEBI" id="CHEBI:57792"/>
        <dbReference type="ChEBI" id="CHEBI:58262"/>
        <dbReference type="ChEBI" id="CHEBI:58349"/>
        <dbReference type="EC" id="1.1.1.267"/>
    </reaction>
    <physiologicalReaction direction="right-to-left" evidence="8">
        <dbReference type="Rhea" id="RHEA:13719"/>
    </physiologicalReaction>
</comment>
<feature type="binding site" evidence="9">
    <location>
        <position position="208"/>
    </location>
    <ligand>
        <name>1-deoxy-D-xylulose 5-phosphate</name>
        <dbReference type="ChEBI" id="CHEBI:57792"/>
    </ligand>
</feature>
<comment type="caution">
    <text evidence="9">Lacks conserved residue(s) required for the propagation of feature annotation.</text>
</comment>
<feature type="binding site" evidence="9">
    <location>
        <position position="120"/>
    </location>
    <ligand>
        <name>NADPH</name>
        <dbReference type="ChEBI" id="CHEBI:57783"/>
    </ligand>
</feature>
<feature type="binding site" evidence="9">
    <location>
        <position position="122"/>
    </location>
    <ligand>
        <name>NADPH</name>
        <dbReference type="ChEBI" id="CHEBI:57783"/>
    </ligand>
</feature>
<feature type="domain" description="DXP reductoisomerase C-terminal" evidence="12">
    <location>
        <begin position="257"/>
        <end position="371"/>
    </location>
</feature>
<feature type="binding site" evidence="9">
    <location>
        <position position="217"/>
    </location>
    <ligand>
        <name>Mn(2+)</name>
        <dbReference type="ChEBI" id="CHEBI:29035"/>
    </ligand>
</feature>
<feature type="binding site" evidence="9">
    <location>
        <position position="148"/>
    </location>
    <ligand>
        <name>Mn(2+)</name>
        <dbReference type="ChEBI" id="CHEBI:29035"/>
    </ligand>
</feature>
<evidence type="ECO:0000256" key="6">
    <source>
        <dbReference type="ARBA" id="ARBA00023211"/>
    </source>
</evidence>
<feature type="binding site" evidence="9">
    <location>
        <position position="172"/>
    </location>
    <ligand>
        <name>1-deoxy-D-xylulose 5-phosphate</name>
        <dbReference type="ChEBI" id="CHEBI:57792"/>
    </ligand>
</feature>
<accession>A0A7G9WCP2</accession>
<evidence type="ECO:0000259" key="10">
    <source>
        <dbReference type="Pfam" id="PF02670"/>
    </source>
</evidence>
<feature type="binding site" evidence="9">
    <location>
        <position position="36"/>
    </location>
    <ligand>
        <name>NADPH</name>
        <dbReference type="ChEBI" id="CHEBI:57783"/>
    </ligand>
</feature>
<dbReference type="GO" id="GO:0070402">
    <property type="term" value="F:NADPH binding"/>
    <property type="evidence" value="ECO:0007669"/>
    <property type="project" value="InterPro"/>
</dbReference>
<evidence type="ECO:0000256" key="8">
    <source>
        <dbReference type="ARBA" id="ARBA00048543"/>
    </source>
</evidence>
<dbReference type="KEGG" id="acae:HYG86_17570"/>
<evidence type="ECO:0000259" key="12">
    <source>
        <dbReference type="Pfam" id="PF13288"/>
    </source>
</evidence>
<dbReference type="SUPFAM" id="SSF69055">
    <property type="entry name" value="1-deoxy-D-xylulose-5-phosphate reductoisomerase, C-terminal domain"/>
    <property type="match status" value="1"/>
</dbReference>
<organism evidence="13 14">
    <name type="scientific">Alkalicella caledoniensis</name>
    <dbReference type="NCBI Taxonomy" id="2731377"/>
    <lineage>
        <taxon>Bacteria</taxon>
        <taxon>Bacillati</taxon>
        <taxon>Bacillota</taxon>
        <taxon>Clostridia</taxon>
        <taxon>Eubacteriales</taxon>
        <taxon>Proteinivoracaceae</taxon>
        <taxon>Alkalicella</taxon>
    </lineage>
</organism>
<dbReference type="UniPathway" id="UPA00056">
    <property type="reaction ID" value="UER00092"/>
</dbReference>
<feature type="domain" description="1-deoxy-D-xylulose 5-phosphate reductoisomerase C-terminal" evidence="11">
    <location>
        <begin position="142"/>
        <end position="225"/>
    </location>
</feature>
<dbReference type="PANTHER" id="PTHR30525">
    <property type="entry name" value="1-DEOXY-D-XYLULOSE 5-PHOSPHATE REDUCTOISOMERASE"/>
    <property type="match status" value="1"/>
</dbReference>
<keyword evidence="14" id="KW-1185">Reference proteome</keyword>
<feature type="binding site" evidence="9">
    <location>
        <position position="201"/>
    </location>
    <ligand>
        <name>NADPH</name>
        <dbReference type="ChEBI" id="CHEBI:57783"/>
    </ligand>
</feature>
<dbReference type="GO" id="GO:0030145">
    <property type="term" value="F:manganese ion binding"/>
    <property type="evidence" value="ECO:0007669"/>
    <property type="project" value="TreeGrafter"/>
</dbReference>
<dbReference type="Pfam" id="PF02670">
    <property type="entry name" value="DXP_reductoisom"/>
    <property type="match status" value="1"/>
</dbReference>
<dbReference type="InterPro" id="IPR036291">
    <property type="entry name" value="NAD(P)-bd_dom_sf"/>
</dbReference>
<dbReference type="RefSeq" id="WP_213166847.1">
    <property type="nucleotide sequence ID" value="NZ_CP058559.1"/>
</dbReference>
<feature type="binding site" evidence="9">
    <location>
        <position position="10"/>
    </location>
    <ligand>
        <name>NADPH</name>
        <dbReference type="ChEBI" id="CHEBI:57783"/>
    </ligand>
</feature>
<comment type="cofactor">
    <cofactor evidence="9">
        <name>Mg(2+)</name>
        <dbReference type="ChEBI" id="CHEBI:18420"/>
    </cofactor>
    <cofactor evidence="9">
        <name>Mn(2+)</name>
        <dbReference type="ChEBI" id="CHEBI:29035"/>
    </cofactor>
</comment>
<evidence type="ECO:0000256" key="2">
    <source>
        <dbReference type="ARBA" id="ARBA00006825"/>
    </source>
</evidence>
<dbReference type="Pfam" id="PF08436">
    <property type="entry name" value="DXP_redisom_C"/>
    <property type="match status" value="1"/>
</dbReference>
<dbReference type="InterPro" id="IPR003821">
    <property type="entry name" value="DXP_reductoisomerase"/>
</dbReference>
<keyword evidence="7 9" id="KW-0414">Isoprene biosynthesis</keyword>
<dbReference type="InterPro" id="IPR026877">
    <property type="entry name" value="DXPR_C"/>
</dbReference>
<dbReference type="Pfam" id="PF13288">
    <property type="entry name" value="DXPR_C"/>
    <property type="match status" value="1"/>
</dbReference>
<dbReference type="SUPFAM" id="SSF55347">
    <property type="entry name" value="Glyceraldehyde-3-phosphate dehydrogenase-like, C-terminal domain"/>
    <property type="match status" value="1"/>
</dbReference>
<feature type="binding site" evidence="9">
    <location>
        <position position="217"/>
    </location>
    <ligand>
        <name>1-deoxy-D-xylulose 5-phosphate</name>
        <dbReference type="ChEBI" id="CHEBI:57792"/>
    </ligand>
</feature>
<feature type="binding site" evidence="9">
    <location>
        <position position="11"/>
    </location>
    <ligand>
        <name>NADPH</name>
        <dbReference type="ChEBI" id="CHEBI:57783"/>
    </ligand>
</feature>
<feature type="binding site" evidence="9">
    <location>
        <position position="121"/>
    </location>
    <ligand>
        <name>1-deoxy-D-xylulose 5-phosphate</name>
        <dbReference type="ChEBI" id="CHEBI:57792"/>
    </ligand>
</feature>
<dbReference type="Proteomes" id="UP000516160">
    <property type="component" value="Chromosome"/>
</dbReference>
<feature type="domain" description="1-deoxy-D-xylulose 5-phosphate reductoisomerase N-terminal" evidence="10">
    <location>
        <begin position="3"/>
        <end position="128"/>
    </location>
</feature>
<dbReference type="HAMAP" id="MF_00183">
    <property type="entry name" value="DXP_reductoisom"/>
    <property type="match status" value="1"/>
</dbReference>
<evidence type="ECO:0000256" key="4">
    <source>
        <dbReference type="ARBA" id="ARBA00022857"/>
    </source>
</evidence>
<dbReference type="SUPFAM" id="SSF51735">
    <property type="entry name" value="NAD(P)-binding Rossmann-fold domains"/>
    <property type="match status" value="1"/>
</dbReference>
<feature type="binding site" evidence="9">
    <location>
        <position position="146"/>
    </location>
    <ligand>
        <name>Mn(2+)</name>
        <dbReference type="ChEBI" id="CHEBI:29035"/>
    </ligand>
</feature>
<evidence type="ECO:0000256" key="5">
    <source>
        <dbReference type="ARBA" id="ARBA00023002"/>
    </source>
</evidence>
<feature type="binding site" evidence="9">
    <location>
        <position position="214"/>
    </location>
    <ligand>
        <name>1-deoxy-D-xylulose 5-phosphate</name>
        <dbReference type="ChEBI" id="CHEBI:57792"/>
    </ligand>
</feature>
<dbReference type="NCBIfam" id="NF009114">
    <property type="entry name" value="PRK12464.1"/>
    <property type="match status" value="1"/>
</dbReference>
<dbReference type="FunFam" id="3.40.50.720:FF:000045">
    <property type="entry name" value="1-deoxy-D-xylulose 5-phosphate reductoisomerase"/>
    <property type="match status" value="1"/>
</dbReference>
<keyword evidence="6 9" id="KW-0464">Manganese</keyword>
<keyword evidence="5 9" id="KW-0560">Oxidoreductase</keyword>
<keyword evidence="3 9" id="KW-0479">Metal-binding</keyword>
<dbReference type="Gene3D" id="3.40.50.720">
    <property type="entry name" value="NAD(P)-binding Rossmann-like Domain"/>
    <property type="match status" value="1"/>
</dbReference>
<feature type="binding site" evidence="9">
    <location>
        <position position="12"/>
    </location>
    <ligand>
        <name>NADPH</name>
        <dbReference type="ChEBI" id="CHEBI:57783"/>
    </ligand>
</feature>
<reference evidence="13 14" key="1">
    <citation type="submission" date="2020-07" db="EMBL/GenBank/DDBJ databases">
        <title>Alkalicella. sp. LB2 genome.</title>
        <authorList>
            <person name="Postec A."/>
            <person name="Quemeneur M."/>
        </authorList>
    </citation>
    <scope>NUCLEOTIDE SEQUENCE [LARGE SCALE GENOMIC DNA]</scope>
    <source>
        <strain evidence="13 14">LB2</strain>
    </source>
</reference>
<dbReference type="GO" id="GO:0016853">
    <property type="term" value="F:isomerase activity"/>
    <property type="evidence" value="ECO:0007669"/>
    <property type="project" value="UniProtKB-KW"/>
</dbReference>
<dbReference type="EMBL" id="CP058559">
    <property type="protein sequence ID" value="QNO16454.1"/>
    <property type="molecule type" value="Genomic_DNA"/>
</dbReference>
<protein>
    <recommendedName>
        <fullName evidence="9">1-deoxy-D-xylulose 5-phosphate reductoisomerase</fullName>
        <shortName evidence="9">DXP reductoisomerase</shortName>
        <ecNumber evidence="9">1.1.1.267</ecNumber>
    </recommendedName>
    <alternativeName>
        <fullName evidence="9">1-deoxyxylulose-5-phosphate reductoisomerase</fullName>
    </alternativeName>
    <alternativeName>
        <fullName evidence="9">2-C-methyl-D-erythritol 4-phosphate synthase</fullName>
    </alternativeName>
</protein>
<dbReference type="InterPro" id="IPR036169">
    <property type="entry name" value="DXPR_C_sf"/>
</dbReference>
<evidence type="ECO:0000313" key="13">
    <source>
        <dbReference type="EMBL" id="QNO16454.1"/>
    </source>
</evidence>
<comment type="pathway">
    <text evidence="1 9">Isoprenoid biosynthesis; isopentenyl diphosphate biosynthesis via DXP pathway; isopentenyl diphosphate from 1-deoxy-D-xylulose 5-phosphate: step 1/6.</text>
</comment>
<dbReference type="GO" id="GO:0051484">
    <property type="term" value="P:isopentenyl diphosphate biosynthetic process, methylerythritol 4-phosphate pathway involved in terpenoid biosynthetic process"/>
    <property type="evidence" value="ECO:0007669"/>
    <property type="project" value="TreeGrafter"/>
</dbReference>
<comment type="function">
    <text evidence="9">Catalyzes the NADPH-dependent rearrangement and reduction of 1-deoxy-D-xylulose-5-phosphate (DXP) to 2-C-methyl-D-erythritol 4-phosphate (MEP).</text>
</comment>
<gene>
    <name evidence="9" type="primary">dxr</name>
    <name evidence="13" type="ORF">HYG86_17570</name>
</gene>
<evidence type="ECO:0000256" key="7">
    <source>
        <dbReference type="ARBA" id="ARBA00023229"/>
    </source>
</evidence>